<evidence type="ECO:0000259" key="11">
    <source>
        <dbReference type="Pfam" id="PF02096"/>
    </source>
</evidence>
<organism evidence="12 13">
    <name type="scientific">Diaphorina citri</name>
    <name type="common">Asian citrus psyllid</name>
    <dbReference type="NCBI Taxonomy" id="121845"/>
    <lineage>
        <taxon>Eukaryota</taxon>
        <taxon>Metazoa</taxon>
        <taxon>Ecdysozoa</taxon>
        <taxon>Arthropoda</taxon>
        <taxon>Hexapoda</taxon>
        <taxon>Insecta</taxon>
        <taxon>Pterygota</taxon>
        <taxon>Neoptera</taxon>
        <taxon>Paraneoptera</taxon>
        <taxon>Hemiptera</taxon>
        <taxon>Sternorrhyncha</taxon>
        <taxon>Psylloidea</taxon>
        <taxon>Psyllidae</taxon>
        <taxon>Diaphorininae</taxon>
        <taxon>Diaphorina</taxon>
    </lineage>
</organism>
<keyword evidence="6 10" id="KW-1133">Transmembrane helix</keyword>
<accession>A0A3Q0J805</accession>
<keyword evidence="3 9" id="KW-0812">Transmembrane</keyword>
<reference evidence="13" key="1">
    <citation type="submission" date="2025-08" db="UniProtKB">
        <authorList>
            <consortium name="RefSeq"/>
        </authorList>
    </citation>
    <scope>IDENTIFICATION</scope>
</reference>
<evidence type="ECO:0000313" key="12">
    <source>
        <dbReference type="Proteomes" id="UP000079169"/>
    </source>
</evidence>
<dbReference type="CDD" id="cd20069">
    <property type="entry name" value="5TM_Oxa1-like"/>
    <property type="match status" value="1"/>
</dbReference>
<evidence type="ECO:0000256" key="5">
    <source>
        <dbReference type="ARBA" id="ARBA00022946"/>
    </source>
</evidence>
<evidence type="ECO:0000256" key="3">
    <source>
        <dbReference type="ARBA" id="ARBA00022692"/>
    </source>
</evidence>
<name>A0A3Q0J805_DIACI</name>
<evidence type="ECO:0000256" key="9">
    <source>
        <dbReference type="RuleBase" id="RU003945"/>
    </source>
</evidence>
<keyword evidence="7" id="KW-0496">Mitochondrion</keyword>
<evidence type="ECO:0000256" key="2">
    <source>
        <dbReference type="ARBA" id="ARBA00009877"/>
    </source>
</evidence>
<evidence type="ECO:0000256" key="6">
    <source>
        <dbReference type="ARBA" id="ARBA00022989"/>
    </source>
</evidence>
<dbReference type="KEGG" id="dci:103514265"/>
<keyword evidence="5" id="KW-0809">Transit peptide</keyword>
<feature type="transmembrane region" description="Helical" evidence="10">
    <location>
        <begin position="142"/>
        <end position="166"/>
    </location>
</feature>
<feature type="transmembrane region" description="Helical" evidence="10">
    <location>
        <begin position="108"/>
        <end position="130"/>
    </location>
</feature>
<sequence length="217" mass="24432">MFPITIMSQKNAIKMHNTLPEMNRIQQKMTEARQMGDNFEAARAGQELMLHMKKNDVNPIKNILVPIMQAPVFISFFMGLRGMANVPVESMKTQGLWWFTDLTLPDQFYLLPLLTSATLFVTLEIGAEGAPMAGNSAKYAKYLLRAIPIVIFPFSLNFPGAILLYWTTSNFMSLIQVSILKVPAVRNYFKIPLRNALPAPVEKKSSKGFVGDIKECK</sequence>
<dbReference type="Pfam" id="PF02096">
    <property type="entry name" value="60KD_IMP"/>
    <property type="match status" value="1"/>
</dbReference>
<proteinExistence type="inferred from homology"/>
<keyword evidence="8 10" id="KW-0472">Membrane</keyword>
<evidence type="ECO:0000256" key="10">
    <source>
        <dbReference type="SAM" id="Phobius"/>
    </source>
</evidence>
<dbReference type="NCBIfam" id="TIGR03592">
    <property type="entry name" value="yidC_oxa1_cterm"/>
    <property type="match status" value="1"/>
</dbReference>
<keyword evidence="4" id="KW-0999">Mitochondrion inner membrane</keyword>
<evidence type="ECO:0000256" key="4">
    <source>
        <dbReference type="ARBA" id="ARBA00022792"/>
    </source>
</evidence>
<dbReference type="InterPro" id="IPR028055">
    <property type="entry name" value="YidC/Oxa/ALB_C"/>
</dbReference>
<gene>
    <name evidence="13" type="primary">LOC103514265</name>
</gene>
<dbReference type="InterPro" id="IPR001708">
    <property type="entry name" value="YidC/ALB3/OXA1/COX18"/>
</dbReference>
<dbReference type="GO" id="GO:0032977">
    <property type="term" value="F:membrane insertase activity"/>
    <property type="evidence" value="ECO:0007669"/>
    <property type="project" value="InterPro"/>
</dbReference>
<evidence type="ECO:0000313" key="13">
    <source>
        <dbReference type="RefSeq" id="XP_026683093.1"/>
    </source>
</evidence>
<dbReference type="PaxDb" id="121845-A0A3Q0J805"/>
<comment type="similarity">
    <text evidence="2 9">Belongs to the OXA1/ALB3/YidC family.</text>
</comment>
<dbReference type="PANTHER" id="PTHR12428:SF66">
    <property type="entry name" value="MITOCHONDRIAL INNER MEMBRANE PROTEIN OXA1L"/>
    <property type="match status" value="1"/>
</dbReference>
<comment type="subcellular location">
    <subcellularLocation>
        <location evidence="9">Membrane</location>
        <topology evidence="9">Multi-pass membrane protein</topology>
    </subcellularLocation>
    <subcellularLocation>
        <location evidence="1">Mitochondrion inner membrane</location>
        <topology evidence="1">Multi-pass membrane protein</topology>
    </subcellularLocation>
</comment>
<dbReference type="GeneID" id="103514265"/>
<evidence type="ECO:0000256" key="8">
    <source>
        <dbReference type="ARBA" id="ARBA00023136"/>
    </source>
</evidence>
<evidence type="ECO:0000256" key="7">
    <source>
        <dbReference type="ARBA" id="ARBA00023128"/>
    </source>
</evidence>
<keyword evidence="12" id="KW-1185">Reference proteome</keyword>
<feature type="domain" description="Membrane insertase YidC/Oxa/ALB C-terminal" evidence="11">
    <location>
        <begin position="1"/>
        <end position="180"/>
    </location>
</feature>
<feature type="transmembrane region" description="Helical" evidence="10">
    <location>
        <begin position="63"/>
        <end position="88"/>
    </location>
</feature>
<dbReference type="AlphaFoldDB" id="A0A3Q0J805"/>
<dbReference type="GO" id="GO:0032979">
    <property type="term" value="P:protein insertion into mitochondrial inner membrane from matrix"/>
    <property type="evidence" value="ECO:0007669"/>
    <property type="project" value="TreeGrafter"/>
</dbReference>
<dbReference type="Proteomes" id="UP000079169">
    <property type="component" value="Unplaced"/>
</dbReference>
<evidence type="ECO:0000256" key="1">
    <source>
        <dbReference type="ARBA" id="ARBA00004448"/>
    </source>
</evidence>
<dbReference type="GO" id="GO:0005743">
    <property type="term" value="C:mitochondrial inner membrane"/>
    <property type="evidence" value="ECO:0007669"/>
    <property type="project" value="UniProtKB-SubCell"/>
</dbReference>
<dbReference type="RefSeq" id="XP_026683093.1">
    <property type="nucleotide sequence ID" value="XM_026827292.1"/>
</dbReference>
<protein>
    <submittedName>
        <fullName evidence="13">Mitochondrial inner membrane protein OXA1L-like</fullName>
    </submittedName>
</protein>
<dbReference type="PANTHER" id="PTHR12428">
    <property type="entry name" value="OXA1"/>
    <property type="match status" value="1"/>
</dbReference>
<dbReference type="STRING" id="121845.A0A3Q0J805"/>